<reference evidence="1 2" key="1">
    <citation type="journal article" date="2018" name="Biotechnol. Adv.">
        <title>Improved genomic resources and new bioinformatic workflow for the carcinogenic parasite Clonorchis sinensis: Biotechnological implications.</title>
        <authorList>
            <person name="Wang D."/>
            <person name="Korhonen P.K."/>
            <person name="Gasser R.B."/>
            <person name="Young N.D."/>
        </authorList>
    </citation>
    <scope>NUCLEOTIDE SEQUENCE [LARGE SCALE GENOMIC DNA]</scope>
    <source>
        <strain evidence="1">Cs-k2</strain>
    </source>
</reference>
<reference evidence="1 2" key="2">
    <citation type="journal article" date="2021" name="Genomics">
        <title>High-quality reference genome for Clonorchis sinensis.</title>
        <authorList>
            <person name="Young N.D."/>
            <person name="Stroehlein A.J."/>
            <person name="Kinkar L."/>
            <person name="Wang T."/>
            <person name="Sohn W.M."/>
            <person name="Chang B.C.H."/>
            <person name="Kaur P."/>
            <person name="Weisz D."/>
            <person name="Dudchenko O."/>
            <person name="Aiden E.L."/>
            <person name="Korhonen P.K."/>
            <person name="Gasser R.B."/>
        </authorList>
    </citation>
    <scope>NUCLEOTIDE SEQUENCE [LARGE SCALE GENOMIC DNA]</scope>
    <source>
        <strain evidence="1">Cs-k2</strain>
    </source>
</reference>
<dbReference type="EMBL" id="NIRI02000056">
    <property type="protein sequence ID" value="KAG5445658.1"/>
    <property type="molecule type" value="Genomic_DNA"/>
</dbReference>
<dbReference type="InParanoid" id="A0A419PX52"/>
<evidence type="ECO:0000313" key="1">
    <source>
        <dbReference type="EMBL" id="KAG5445658.1"/>
    </source>
</evidence>
<keyword evidence="2" id="KW-1185">Reference proteome</keyword>
<dbReference type="Proteomes" id="UP000286415">
    <property type="component" value="Unassembled WGS sequence"/>
</dbReference>
<protein>
    <submittedName>
        <fullName evidence="1">Uncharacterized protein</fullName>
    </submittedName>
</protein>
<organism evidence="1 2">
    <name type="scientific">Clonorchis sinensis</name>
    <name type="common">Chinese liver fluke</name>
    <dbReference type="NCBI Taxonomy" id="79923"/>
    <lineage>
        <taxon>Eukaryota</taxon>
        <taxon>Metazoa</taxon>
        <taxon>Spiralia</taxon>
        <taxon>Lophotrochozoa</taxon>
        <taxon>Platyhelminthes</taxon>
        <taxon>Trematoda</taxon>
        <taxon>Digenea</taxon>
        <taxon>Opisthorchiida</taxon>
        <taxon>Opisthorchiata</taxon>
        <taxon>Opisthorchiidae</taxon>
        <taxon>Clonorchis</taxon>
    </lineage>
</organism>
<evidence type="ECO:0000313" key="2">
    <source>
        <dbReference type="Proteomes" id="UP000286415"/>
    </source>
</evidence>
<comment type="caution">
    <text evidence="1">The sequence shown here is derived from an EMBL/GenBank/DDBJ whole genome shotgun (WGS) entry which is preliminary data.</text>
</comment>
<sequence>MALLAAIRSADFDDIQCSFGRVGRPGQTVLEVESIASLTRFHSASKEPSSTAALCVSSSFLARSARYSSTTELAEVDEWNCSAFAHLLLTGSEVIAGLAQQHNGVKLLGQPGSTSALVLNSGGMAARHRKGVTTERCQLIGSLTHLAVYIQSRRPRHIQPRQDVSMNGLQPTWYSRWSTFVITRTRSTHSARWDRRCPSKDPEGNVVQTRHLASVWKEAIVTPIYKTGDRLSPGSYRPISLTSVPCKVMERILKT</sequence>
<dbReference type="AlphaFoldDB" id="A0A419PX52"/>
<accession>A0A419PX52</accession>
<dbReference type="OrthoDB" id="9390935at2759"/>
<proteinExistence type="predicted"/>
<name>A0A419PX52_CLOSI</name>
<gene>
    <name evidence="1" type="ORF">CSKR_104809</name>
</gene>